<dbReference type="EMBL" id="BJUD01000008">
    <property type="protein sequence ID" value="GEK28338.1"/>
    <property type="molecule type" value="Genomic_DNA"/>
</dbReference>
<evidence type="ECO:0000313" key="10">
    <source>
        <dbReference type="Proteomes" id="UP000051139"/>
    </source>
</evidence>
<comment type="catalytic activity">
    <reaction evidence="4 5">
        <text>an acyl phosphate + H2O = a carboxylate + phosphate + H(+)</text>
        <dbReference type="Rhea" id="RHEA:14965"/>
        <dbReference type="ChEBI" id="CHEBI:15377"/>
        <dbReference type="ChEBI" id="CHEBI:15378"/>
        <dbReference type="ChEBI" id="CHEBI:29067"/>
        <dbReference type="ChEBI" id="CHEBI:43474"/>
        <dbReference type="ChEBI" id="CHEBI:59918"/>
        <dbReference type="EC" id="3.6.1.7"/>
    </reaction>
</comment>
<keyword evidence="5" id="KW-0378">Hydrolase</keyword>
<dbReference type="PROSITE" id="PS51160">
    <property type="entry name" value="ACYLPHOSPHATASE_3"/>
    <property type="match status" value="1"/>
</dbReference>
<proteinExistence type="inferred from homology"/>
<dbReference type="PATRIC" id="fig|348151.3.peg.369"/>
<feature type="domain" description="Acylphosphatase-like" evidence="7">
    <location>
        <begin position="5"/>
        <end position="92"/>
    </location>
</feature>
<organism evidence="9 10">
    <name type="scientific">Furfurilactobacillus siliginis</name>
    <dbReference type="NCBI Taxonomy" id="348151"/>
    <lineage>
        <taxon>Bacteria</taxon>
        <taxon>Bacillati</taxon>
        <taxon>Bacillota</taxon>
        <taxon>Bacilli</taxon>
        <taxon>Lactobacillales</taxon>
        <taxon>Lactobacillaceae</taxon>
        <taxon>Furfurilactobacillus</taxon>
    </lineage>
</organism>
<dbReference type="AlphaFoldDB" id="A0A0R2KZV4"/>
<evidence type="ECO:0000313" key="8">
    <source>
        <dbReference type="EMBL" id="GEK28338.1"/>
    </source>
</evidence>
<dbReference type="SUPFAM" id="SSF54975">
    <property type="entry name" value="Acylphosphatase/BLUF domain-like"/>
    <property type="match status" value="1"/>
</dbReference>
<evidence type="ECO:0000259" key="7">
    <source>
        <dbReference type="PROSITE" id="PS51160"/>
    </source>
</evidence>
<sequence>MSQTAVSLIAHGRVQGVGFRYAVYQLAVRQHLVGTVHNNTDKTVSIFAQGDSTIVTTFIKQVRQSPNSWSHVTELEIHEAQVQPSLKTFDIS</sequence>
<dbReference type="EMBL" id="JQCB01000011">
    <property type="protein sequence ID" value="KRN95081.1"/>
    <property type="molecule type" value="Genomic_DNA"/>
</dbReference>
<dbReference type="Pfam" id="PF00708">
    <property type="entry name" value="Acylphosphatase"/>
    <property type="match status" value="1"/>
</dbReference>
<evidence type="ECO:0000256" key="2">
    <source>
        <dbReference type="ARBA" id="ARBA00012150"/>
    </source>
</evidence>
<protein>
    <recommendedName>
        <fullName evidence="3 5">acylphosphatase</fullName>
        <ecNumber evidence="2 5">3.6.1.7</ecNumber>
    </recommendedName>
</protein>
<evidence type="ECO:0000256" key="1">
    <source>
        <dbReference type="ARBA" id="ARBA00005614"/>
    </source>
</evidence>
<dbReference type="PANTHER" id="PTHR47268">
    <property type="entry name" value="ACYLPHOSPHATASE"/>
    <property type="match status" value="1"/>
</dbReference>
<dbReference type="RefSeq" id="WP_057811024.1">
    <property type="nucleotide sequence ID" value="NZ_BJUD01000008.1"/>
</dbReference>
<feature type="active site" evidence="5">
    <location>
        <position position="20"/>
    </location>
</feature>
<dbReference type="STRING" id="348151.IV55_GL000362"/>
<evidence type="ECO:0000256" key="3">
    <source>
        <dbReference type="ARBA" id="ARBA00015991"/>
    </source>
</evidence>
<dbReference type="InterPro" id="IPR001792">
    <property type="entry name" value="Acylphosphatase-like_dom"/>
</dbReference>
<dbReference type="Proteomes" id="UP000051139">
    <property type="component" value="Unassembled WGS sequence"/>
</dbReference>
<evidence type="ECO:0000256" key="5">
    <source>
        <dbReference type="PROSITE-ProRule" id="PRU00520"/>
    </source>
</evidence>
<dbReference type="OrthoDB" id="9808093at2"/>
<feature type="active site" evidence="5">
    <location>
        <position position="38"/>
    </location>
</feature>
<comment type="similarity">
    <text evidence="1 6">Belongs to the acylphosphatase family.</text>
</comment>
<gene>
    <name evidence="9" type="ORF">IV55_GL000362</name>
    <name evidence="8" type="ORF">LSI01_06490</name>
</gene>
<dbReference type="Proteomes" id="UP000321429">
    <property type="component" value="Unassembled WGS sequence"/>
</dbReference>
<keyword evidence="10" id="KW-1185">Reference proteome</keyword>
<name>A0A0R2KZV4_9LACO</name>
<dbReference type="EC" id="3.6.1.7" evidence="2 5"/>
<reference evidence="8 11" key="2">
    <citation type="submission" date="2019-07" db="EMBL/GenBank/DDBJ databases">
        <title>Whole genome shotgun sequence of Lactobacillus siliginis NBRC 101315.</title>
        <authorList>
            <person name="Hosoyama A."/>
            <person name="Uohara A."/>
            <person name="Ohji S."/>
            <person name="Ichikawa N."/>
        </authorList>
    </citation>
    <scope>NUCLEOTIDE SEQUENCE [LARGE SCALE GENOMIC DNA]</scope>
    <source>
        <strain evidence="8 11">NBRC 101315</strain>
    </source>
</reference>
<dbReference type="PANTHER" id="PTHR47268:SF4">
    <property type="entry name" value="ACYLPHOSPHATASE"/>
    <property type="match status" value="1"/>
</dbReference>
<reference evidence="9 10" key="1">
    <citation type="journal article" date="2015" name="Genome Announc.">
        <title>Expanding the biotechnology potential of lactobacilli through comparative genomics of 213 strains and associated genera.</title>
        <authorList>
            <person name="Sun Z."/>
            <person name="Harris H.M."/>
            <person name="McCann A."/>
            <person name="Guo C."/>
            <person name="Argimon S."/>
            <person name="Zhang W."/>
            <person name="Yang X."/>
            <person name="Jeffery I.B."/>
            <person name="Cooney J.C."/>
            <person name="Kagawa T.F."/>
            <person name="Liu W."/>
            <person name="Song Y."/>
            <person name="Salvetti E."/>
            <person name="Wrobel A."/>
            <person name="Rasinkangas P."/>
            <person name="Parkhill J."/>
            <person name="Rea M.C."/>
            <person name="O'Sullivan O."/>
            <person name="Ritari J."/>
            <person name="Douillard F.P."/>
            <person name="Paul Ross R."/>
            <person name="Yang R."/>
            <person name="Briner A.E."/>
            <person name="Felis G.E."/>
            <person name="de Vos W.M."/>
            <person name="Barrangou R."/>
            <person name="Klaenhammer T.R."/>
            <person name="Caufield P.W."/>
            <person name="Cui Y."/>
            <person name="Zhang H."/>
            <person name="O'Toole P.W."/>
        </authorList>
    </citation>
    <scope>NUCLEOTIDE SEQUENCE [LARGE SCALE GENOMIC DNA]</scope>
    <source>
        <strain evidence="9 10">DSM 22696</strain>
    </source>
</reference>
<dbReference type="Gene3D" id="3.30.70.100">
    <property type="match status" value="1"/>
</dbReference>
<evidence type="ECO:0000256" key="4">
    <source>
        <dbReference type="ARBA" id="ARBA00047645"/>
    </source>
</evidence>
<evidence type="ECO:0000256" key="6">
    <source>
        <dbReference type="RuleBase" id="RU004168"/>
    </source>
</evidence>
<dbReference type="GO" id="GO:0003998">
    <property type="term" value="F:acylphosphatase activity"/>
    <property type="evidence" value="ECO:0007669"/>
    <property type="project" value="UniProtKB-EC"/>
</dbReference>
<dbReference type="InterPro" id="IPR036046">
    <property type="entry name" value="Acylphosphatase-like_dom_sf"/>
</dbReference>
<evidence type="ECO:0000313" key="9">
    <source>
        <dbReference type="EMBL" id="KRN95081.1"/>
    </source>
</evidence>
<comment type="caution">
    <text evidence="9">The sequence shown here is derived from an EMBL/GenBank/DDBJ whole genome shotgun (WGS) entry which is preliminary data.</text>
</comment>
<evidence type="ECO:0000313" key="11">
    <source>
        <dbReference type="Proteomes" id="UP000321429"/>
    </source>
</evidence>
<accession>A0A0R2KZV4</accession>
<dbReference type="InterPro" id="IPR020456">
    <property type="entry name" value="Acylphosphatase"/>
</dbReference>